<dbReference type="GO" id="GO:0016787">
    <property type="term" value="F:hydrolase activity"/>
    <property type="evidence" value="ECO:0007669"/>
    <property type="project" value="UniProtKB-KW"/>
</dbReference>
<dbReference type="AlphaFoldDB" id="A0A6M6JRL5"/>
<evidence type="ECO:0000313" key="4">
    <source>
        <dbReference type="Proteomes" id="UP000505377"/>
    </source>
</evidence>
<dbReference type="PANTHER" id="PTHR11820">
    <property type="entry name" value="ACYLPYRUVASE"/>
    <property type="match status" value="1"/>
</dbReference>
<organism evidence="3 4">
    <name type="scientific">Pseudonocardia broussonetiae</name>
    <dbReference type="NCBI Taxonomy" id="2736640"/>
    <lineage>
        <taxon>Bacteria</taxon>
        <taxon>Bacillati</taxon>
        <taxon>Actinomycetota</taxon>
        <taxon>Actinomycetes</taxon>
        <taxon>Pseudonocardiales</taxon>
        <taxon>Pseudonocardiaceae</taxon>
        <taxon>Pseudonocardia</taxon>
    </lineage>
</organism>
<dbReference type="RefSeq" id="WP_172166905.1">
    <property type="nucleotide sequence ID" value="NZ_CP053564.1"/>
</dbReference>
<dbReference type="GO" id="GO:0046872">
    <property type="term" value="F:metal ion binding"/>
    <property type="evidence" value="ECO:0007669"/>
    <property type="project" value="UniProtKB-KW"/>
</dbReference>
<proteinExistence type="predicted"/>
<accession>A0A6M6JRL5</accession>
<dbReference type="InterPro" id="IPR011234">
    <property type="entry name" value="Fumarylacetoacetase-like_C"/>
</dbReference>
<dbReference type="SUPFAM" id="SSF56529">
    <property type="entry name" value="FAH"/>
    <property type="match status" value="1"/>
</dbReference>
<keyword evidence="4" id="KW-1185">Reference proteome</keyword>
<name>A0A6M6JRL5_9PSEU</name>
<dbReference type="EMBL" id="CP053564">
    <property type="protein sequence ID" value="QJY49960.1"/>
    <property type="molecule type" value="Genomic_DNA"/>
</dbReference>
<evidence type="ECO:0000313" key="3">
    <source>
        <dbReference type="EMBL" id="QJY49960.1"/>
    </source>
</evidence>
<dbReference type="Gene3D" id="3.90.850.10">
    <property type="entry name" value="Fumarylacetoacetase-like, C-terminal domain"/>
    <property type="match status" value="1"/>
</dbReference>
<feature type="domain" description="Fumarylacetoacetase-like C-terminal" evidence="2">
    <location>
        <begin position="66"/>
        <end position="268"/>
    </location>
</feature>
<evidence type="ECO:0000259" key="2">
    <source>
        <dbReference type="Pfam" id="PF01557"/>
    </source>
</evidence>
<dbReference type="PANTHER" id="PTHR11820:SF112">
    <property type="entry name" value="FUMARYLACETOACETATE HYDROLASE FAMILY PROTEIN (AFU_ORTHOLOGUE AFUA_1G02370)-RELATED"/>
    <property type="match status" value="1"/>
</dbReference>
<dbReference type="Pfam" id="PF01557">
    <property type="entry name" value="FAA_hydrolase"/>
    <property type="match status" value="1"/>
</dbReference>
<protein>
    <submittedName>
        <fullName evidence="3">Fumarylacetoacetate hydrolase family protein</fullName>
    </submittedName>
</protein>
<dbReference type="KEGG" id="pbro:HOP40_32800"/>
<keyword evidence="1" id="KW-0479">Metal-binding</keyword>
<evidence type="ECO:0000256" key="1">
    <source>
        <dbReference type="ARBA" id="ARBA00022723"/>
    </source>
</evidence>
<reference evidence="3 4" key="1">
    <citation type="submission" date="2020-05" db="EMBL/GenBank/DDBJ databases">
        <authorList>
            <person name="Mo P."/>
        </authorList>
    </citation>
    <scope>NUCLEOTIDE SEQUENCE [LARGE SCALE GENOMIC DNA]</scope>
    <source>
        <strain evidence="3 4">Gen01</strain>
    </source>
</reference>
<sequence length="273" mass="29204">MRITGYEHAGTVHVAARDGEELIALGPVEAFWQDPYRAIEDGLRADTRLPAGSVRPAPPVRPSARILCVGLNYREHAAEGPFDVPEHPTIFGRWTASLAVGGTPVQVPVDEAGLDWEAEVMVAVGRPLSCAAPHEVEAAVFGYAAFNDITARRAQKLTTQWTLGKNADRSGPMSDLVTRDEVGELGRRKVVSRVNGEVMQESTTDQMIFSVADVLSFISRTFTLAPGDLVATGTPAGVGYARTPPRLLQPGDVVEVEVEGIGAVSTPVSHRTT</sequence>
<keyword evidence="3" id="KW-0378">Hydrolase</keyword>
<gene>
    <name evidence="3" type="ORF">HOP40_32800</name>
</gene>
<dbReference type="Proteomes" id="UP000505377">
    <property type="component" value="Chromosome"/>
</dbReference>
<dbReference type="InterPro" id="IPR036663">
    <property type="entry name" value="Fumarylacetoacetase_C_sf"/>
</dbReference>